<dbReference type="EMBL" id="JAHBAY010000023">
    <property type="protein sequence ID" value="MBT0774089.1"/>
    <property type="molecule type" value="Genomic_DNA"/>
</dbReference>
<dbReference type="RefSeq" id="WP_214160627.1">
    <property type="nucleotide sequence ID" value="NZ_JAHBAY010000023.1"/>
</dbReference>
<evidence type="ECO:0000313" key="2">
    <source>
        <dbReference type="EMBL" id="MBT0774089.1"/>
    </source>
</evidence>
<accession>A0ABS5TTG3</accession>
<dbReference type="InterPro" id="IPR045926">
    <property type="entry name" value="DUF6345"/>
</dbReference>
<gene>
    <name evidence="2" type="ORF">KIH74_34405</name>
</gene>
<sequence>MSSTTRRARGRALTVTLAAATTGAVLMPLSGGASAQARPLGAAIVPTATVYQVVQEGLTATDAETLARTAGIGNALRPDGSFSYTDPERFARVPTSFLREGKDESGLPTASESVDFAALARIKAPSDDVALRRAKEVLPVPKGYGAQTVIGHTTVDHRATREKTTRSYQIDTTVSYQLTLGGIPVVGPGAKARASFAGDGTVIQLSQAVRQVEASGQVPIVSPATAQKSCTALYGDAVKQDTPVLGYYASALGATEADGKGTVTKLVPHYICRPTGAIEQDSRYGGKLVAAAPALAPTVTLKASGDGTTVSAAAGVRGGTAPYAYRWASSSVQLDGEKPEIAYTPAQRDRLTRSSVEALTVTVTDADGLTSTARVSLANAKGDASATGVQGGAGGTFATNGIEQTVDEWQCAQDSANGFRSVIKAHNHTVSFDWRGASAFEKDFKDKNQKGWDADYTDKVDAQWYTGHGGPGGFTFKGAHDDGNITPDDARWGDDQLEWLQLESCQVLRDTDGTLDYFDRWGKAFRGLHLLNGFDTNAQCVNGGTGARFASYLFPEKFLWWELRPALTVQQAWGSMANDLEPAGRRWRSVSPATYDDTAKKWITNIGDHYWGEGSVGPDIRPGSATTPLEGFVSVSGVS</sequence>
<dbReference type="InterPro" id="IPR006311">
    <property type="entry name" value="TAT_signal"/>
</dbReference>
<dbReference type="PROSITE" id="PS51318">
    <property type="entry name" value="TAT"/>
    <property type="match status" value="1"/>
</dbReference>
<evidence type="ECO:0000313" key="3">
    <source>
        <dbReference type="Proteomes" id="UP001197247"/>
    </source>
</evidence>
<organism evidence="2 3">
    <name type="scientific">Kineosporia corallincola</name>
    <dbReference type="NCBI Taxonomy" id="2835133"/>
    <lineage>
        <taxon>Bacteria</taxon>
        <taxon>Bacillati</taxon>
        <taxon>Actinomycetota</taxon>
        <taxon>Actinomycetes</taxon>
        <taxon>Kineosporiales</taxon>
        <taxon>Kineosporiaceae</taxon>
        <taxon>Kineosporia</taxon>
    </lineage>
</organism>
<dbReference type="Proteomes" id="UP001197247">
    <property type="component" value="Unassembled WGS sequence"/>
</dbReference>
<feature type="chain" id="PRO_5045801844" evidence="1">
    <location>
        <begin position="36"/>
        <end position="639"/>
    </location>
</feature>
<protein>
    <submittedName>
        <fullName evidence="2">Uncharacterized protein</fullName>
    </submittedName>
</protein>
<dbReference type="Pfam" id="PF19872">
    <property type="entry name" value="DUF6345"/>
    <property type="match status" value="1"/>
</dbReference>
<name>A0ABS5TTG3_9ACTN</name>
<reference evidence="2 3" key="1">
    <citation type="submission" date="2021-05" db="EMBL/GenBank/DDBJ databases">
        <title>Kineosporia and Streptomyces sp. nov. two new marine actinobacteria isolated from Coral.</title>
        <authorList>
            <person name="Buangrab K."/>
            <person name="Sutthacheep M."/>
            <person name="Yeemin T."/>
            <person name="Harunari E."/>
            <person name="Igarashi Y."/>
            <person name="Kanchanasin P."/>
            <person name="Tanasupawat S."/>
            <person name="Phongsopitanun W."/>
        </authorList>
    </citation>
    <scope>NUCLEOTIDE SEQUENCE [LARGE SCALE GENOMIC DNA]</scope>
    <source>
        <strain evidence="2 3">J2-2</strain>
    </source>
</reference>
<proteinExistence type="predicted"/>
<evidence type="ECO:0000256" key="1">
    <source>
        <dbReference type="SAM" id="SignalP"/>
    </source>
</evidence>
<feature type="signal peptide" evidence="1">
    <location>
        <begin position="1"/>
        <end position="35"/>
    </location>
</feature>
<comment type="caution">
    <text evidence="2">The sequence shown here is derived from an EMBL/GenBank/DDBJ whole genome shotgun (WGS) entry which is preliminary data.</text>
</comment>
<keyword evidence="1" id="KW-0732">Signal</keyword>
<keyword evidence="3" id="KW-1185">Reference proteome</keyword>